<organism evidence="1 2">
    <name type="scientific">Methylomarinum roseum</name>
    <dbReference type="NCBI Taxonomy" id="3067653"/>
    <lineage>
        <taxon>Bacteria</taxon>
        <taxon>Pseudomonadati</taxon>
        <taxon>Pseudomonadota</taxon>
        <taxon>Gammaproteobacteria</taxon>
        <taxon>Methylococcales</taxon>
        <taxon>Methylococcaceae</taxon>
        <taxon>Methylomarinum</taxon>
    </lineage>
</organism>
<accession>A0AAU7P1V8</accession>
<proteinExistence type="predicted"/>
<reference evidence="1 2" key="1">
    <citation type="journal article" date="2024" name="Microbiology">
        <title>Methylomarinum rosea sp. nov., a novel halophilic methanotrophic bacterium from the hypersaline Lake Elton.</title>
        <authorList>
            <person name="Suleimanov R.Z."/>
            <person name="Oshkin I.Y."/>
            <person name="Danilova O.V."/>
            <person name="Suzina N.E."/>
            <person name="Dedysh S.N."/>
        </authorList>
    </citation>
    <scope>NUCLEOTIDE SEQUENCE [LARGE SCALE GENOMIC DNA]</scope>
    <source>
        <strain evidence="1 2">Ch1-1</strain>
        <plasmid evidence="2">unnamed2</plasmid>
    </source>
</reference>
<keyword evidence="1" id="KW-0614">Plasmid</keyword>
<geneLocation type="plasmid" evidence="1 2">
    <name>unnamed2</name>
</geneLocation>
<dbReference type="AlphaFoldDB" id="A0AAU7P1V8"/>
<dbReference type="KEGG" id="mech:Q9L42_021175"/>
<sequence>MKWSKIDRFHIQSDKGYSVCMAYLNRPKDIDDVPEVVFLAFPPHQNNTEYAGDPGQSHLNARANIGKSKNLSGAKKICDDHFKARKGEMEETESEEAMNP</sequence>
<dbReference type="EMBL" id="CP157744">
    <property type="protein sequence ID" value="XBS22821.1"/>
    <property type="molecule type" value="Genomic_DNA"/>
</dbReference>
<keyword evidence="2" id="KW-1185">Reference proteome</keyword>
<protein>
    <submittedName>
        <fullName evidence="1">Uncharacterized protein</fullName>
    </submittedName>
</protein>
<gene>
    <name evidence="1" type="ORF">Q9L42_021175</name>
</gene>
<dbReference type="Proteomes" id="UP001225378">
    <property type="component" value="Plasmid unnamed2"/>
</dbReference>
<name>A0AAU7P1V8_9GAMM</name>
<evidence type="ECO:0000313" key="1">
    <source>
        <dbReference type="EMBL" id="XBS22821.1"/>
    </source>
</evidence>
<dbReference type="RefSeq" id="WP_305910420.1">
    <property type="nucleotide sequence ID" value="NZ_CP157744.1"/>
</dbReference>
<evidence type="ECO:0000313" key="2">
    <source>
        <dbReference type="Proteomes" id="UP001225378"/>
    </source>
</evidence>